<gene>
    <name evidence="3" type="ORF">EQG66_05045</name>
</gene>
<dbReference type="InterPro" id="IPR052344">
    <property type="entry name" value="Transposase-related"/>
</dbReference>
<dbReference type="Proteomes" id="UP000290958">
    <property type="component" value="Unassembled WGS sequence"/>
</dbReference>
<dbReference type="InterPro" id="IPR004291">
    <property type="entry name" value="Transposase_IS66_central"/>
</dbReference>
<sequence length="399" mass="42980">MGTHTPPLSPAVSGRMNSIEHDRNRAKPLGAVPPSAGAGGSEGAQSAADRAASSRRTEARISPSAVADMIIARYGAGRSLHDLARSASTSGQSARRQEISLQIRKAAECLYPLAQMIRAYGLGLSVIAAANMSITAKVGGGRRLWAYAATGDDMPLAGKIITPRAIWFQVTPDRVGGYARKELSGFHGILMAPPGTGYETICRAGPCVCAGCWRQIAAQARDIELIAPHPIIETIMRSIDALRAIERDVTKASNQERARVRQAQSVAILQHLQASLAHAQQSVAARTALGRFLADTLDKWPMLTLFLDNGALQPENGFVEQLLERLSWRDRWIFSWHPNAHLWSATIFTILETCAANGADGRSYLAAALEMLQSSNSGEIGEWALPWHFAANNKSSATR</sequence>
<evidence type="ECO:0000259" key="2">
    <source>
        <dbReference type="Pfam" id="PF03050"/>
    </source>
</evidence>
<feature type="domain" description="Transposase IS66 central" evidence="2">
    <location>
        <begin position="60"/>
        <end position="323"/>
    </location>
</feature>
<evidence type="ECO:0000313" key="3">
    <source>
        <dbReference type="EMBL" id="RXR29906.1"/>
    </source>
</evidence>
<evidence type="ECO:0000256" key="1">
    <source>
        <dbReference type="SAM" id="MobiDB-lite"/>
    </source>
</evidence>
<accession>A0A4V1N3U7</accession>
<evidence type="ECO:0000313" key="4">
    <source>
        <dbReference type="Proteomes" id="UP000290958"/>
    </source>
</evidence>
<organism evidence="3 4">
    <name type="scientific">Sphingobium fluviale</name>
    <dbReference type="NCBI Taxonomy" id="2506423"/>
    <lineage>
        <taxon>Bacteria</taxon>
        <taxon>Pseudomonadati</taxon>
        <taxon>Pseudomonadota</taxon>
        <taxon>Alphaproteobacteria</taxon>
        <taxon>Sphingomonadales</taxon>
        <taxon>Sphingomonadaceae</taxon>
        <taxon>Sphingobium</taxon>
    </lineage>
</organism>
<dbReference type="Pfam" id="PF03050">
    <property type="entry name" value="DDE_Tnp_IS66"/>
    <property type="match status" value="1"/>
</dbReference>
<dbReference type="AlphaFoldDB" id="A0A4V1N3U7"/>
<dbReference type="PANTHER" id="PTHR33678:SF1">
    <property type="entry name" value="BLL1576 PROTEIN"/>
    <property type="match status" value="1"/>
</dbReference>
<feature type="region of interest" description="Disordered" evidence="1">
    <location>
        <begin position="1"/>
        <end position="60"/>
    </location>
</feature>
<name>A0A4V1N3U7_9SPHN</name>
<dbReference type="EMBL" id="SBKP01000003">
    <property type="protein sequence ID" value="RXR29906.1"/>
    <property type="molecule type" value="Genomic_DNA"/>
</dbReference>
<comment type="caution">
    <text evidence="3">The sequence shown here is derived from an EMBL/GenBank/DDBJ whole genome shotgun (WGS) entry which is preliminary data.</text>
</comment>
<protein>
    <recommendedName>
        <fullName evidence="2">Transposase IS66 central domain-containing protein</fullName>
    </recommendedName>
</protein>
<dbReference type="PANTHER" id="PTHR33678">
    <property type="entry name" value="BLL1576 PROTEIN"/>
    <property type="match status" value="1"/>
</dbReference>
<keyword evidence="4" id="KW-1185">Reference proteome</keyword>
<proteinExistence type="predicted"/>
<reference evidence="4" key="1">
    <citation type="submission" date="2019-01" db="EMBL/GenBank/DDBJ databases">
        <title>Cytophagaceae bacterium strain CAR-16.</title>
        <authorList>
            <person name="Chen W.-M."/>
        </authorList>
    </citation>
    <scope>NUCLEOTIDE SEQUENCE [LARGE SCALE GENOMIC DNA]</scope>
    <source>
        <strain evidence="4">CHR27</strain>
    </source>
</reference>